<dbReference type="GO" id="GO:0003677">
    <property type="term" value="F:DNA binding"/>
    <property type="evidence" value="ECO:0007669"/>
    <property type="project" value="UniProtKB-KW"/>
</dbReference>
<evidence type="ECO:0000256" key="2">
    <source>
        <dbReference type="ARBA" id="ARBA00023125"/>
    </source>
</evidence>
<evidence type="ECO:0000256" key="1">
    <source>
        <dbReference type="ARBA" id="ARBA00023015"/>
    </source>
</evidence>
<keyword evidence="3" id="KW-0804">Transcription</keyword>
<dbReference type="InterPro" id="IPR028978">
    <property type="entry name" value="Chorismate_lyase_/UTRA_dom_sf"/>
</dbReference>
<dbReference type="InterPro" id="IPR036388">
    <property type="entry name" value="WH-like_DNA-bd_sf"/>
</dbReference>
<dbReference type="GO" id="GO:0045892">
    <property type="term" value="P:negative regulation of DNA-templated transcription"/>
    <property type="evidence" value="ECO:0007669"/>
    <property type="project" value="TreeGrafter"/>
</dbReference>
<dbReference type="SUPFAM" id="SSF64288">
    <property type="entry name" value="Chorismate lyase-like"/>
    <property type="match status" value="1"/>
</dbReference>
<proteinExistence type="predicted"/>
<dbReference type="Pfam" id="PF07702">
    <property type="entry name" value="UTRA"/>
    <property type="match status" value="1"/>
</dbReference>
<dbReference type="InterPro" id="IPR000524">
    <property type="entry name" value="Tscrpt_reg_HTH_GntR"/>
</dbReference>
<keyword evidence="2" id="KW-0238">DNA-binding</keyword>
<dbReference type="OrthoDB" id="9816541at2"/>
<evidence type="ECO:0000313" key="6">
    <source>
        <dbReference type="Proteomes" id="UP000424468"/>
    </source>
</evidence>
<dbReference type="Gene3D" id="3.40.1410.10">
    <property type="entry name" value="Chorismate lyase-like"/>
    <property type="match status" value="1"/>
</dbReference>
<dbReference type="Proteomes" id="UP000424468">
    <property type="component" value="Chromosome"/>
</dbReference>
<dbReference type="KEGG" id="stab:STABA_v1c02150"/>
<dbReference type="CDD" id="cd07377">
    <property type="entry name" value="WHTH_GntR"/>
    <property type="match status" value="1"/>
</dbReference>
<reference evidence="5 6" key="1">
    <citation type="submission" date="2019-11" db="EMBL/GenBank/DDBJ databases">
        <title>Complete genome sequence of Spiroplasma tabanidicola TAUS-1 (DSM 22603).</title>
        <authorList>
            <person name="Huang C.-T."/>
            <person name="Lin Y.-C."/>
            <person name="Kuo C.-H."/>
        </authorList>
    </citation>
    <scope>NUCLEOTIDE SEQUENCE [LARGE SCALE GENOMIC DNA]</scope>
    <source>
        <strain evidence="5 6">TAUS-1</strain>
    </source>
</reference>
<evidence type="ECO:0000256" key="3">
    <source>
        <dbReference type="ARBA" id="ARBA00023163"/>
    </source>
</evidence>
<dbReference type="SMART" id="SM00345">
    <property type="entry name" value="HTH_GNTR"/>
    <property type="match status" value="1"/>
</dbReference>
<dbReference type="InterPro" id="IPR050679">
    <property type="entry name" value="Bact_HTH_transcr_reg"/>
</dbReference>
<dbReference type="PANTHER" id="PTHR44846">
    <property type="entry name" value="MANNOSYL-D-GLYCERATE TRANSPORT/METABOLISM SYSTEM REPRESSOR MNGR-RELATED"/>
    <property type="match status" value="1"/>
</dbReference>
<dbReference type="RefSeq" id="WP_156005699.1">
    <property type="nucleotide sequence ID" value="NZ_CP046276.1"/>
</dbReference>
<dbReference type="GO" id="GO:0003700">
    <property type="term" value="F:DNA-binding transcription factor activity"/>
    <property type="evidence" value="ECO:0007669"/>
    <property type="project" value="InterPro"/>
</dbReference>
<dbReference type="PROSITE" id="PS50949">
    <property type="entry name" value="HTH_GNTR"/>
    <property type="match status" value="1"/>
</dbReference>
<dbReference type="InterPro" id="IPR011663">
    <property type="entry name" value="UTRA"/>
</dbReference>
<keyword evidence="1" id="KW-0805">Transcription regulation</keyword>
<feature type="domain" description="HTH gntR-type" evidence="4">
    <location>
        <begin position="1"/>
        <end position="69"/>
    </location>
</feature>
<dbReference type="EMBL" id="CP046276">
    <property type="protein sequence ID" value="QGS51582.1"/>
    <property type="molecule type" value="Genomic_DNA"/>
</dbReference>
<dbReference type="PANTHER" id="PTHR44846:SF1">
    <property type="entry name" value="MANNOSYL-D-GLYCERATE TRANSPORT_METABOLISM SYSTEM REPRESSOR MNGR-RELATED"/>
    <property type="match status" value="1"/>
</dbReference>
<accession>A0A6I6CBW2</accession>
<keyword evidence="6" id="KW-1185">Reference proteome</keyword>
<organism evidence="5 6">
    <name type="scientific">Spiroplasma tabanidicola</name>
    <dbReference type="NCBI Taxonomy" id="324079"/>
    <lineage>
        <taxon>Bacteria</taxon>
        <taxon>Bacillati</taxon>
        <taxon>Mycoplasmatota</taxon>
        <taxon>Mollicutes</taxon>
        <taxon>Entomoplasmatales</taxon>
        <taxon>Spiroplasmataceae</taxon>
        <taxon>Spiroplasma</taxon>
    </lineage>
</organism>
<dbReference type="Pfam" id="PF00392">
    <property type="entry name" value="GntR"/>
    <property type="match status" value="1"/>
</dbReference>
<sequence>MKKKQIVINHLISLINDGKVKNGEKFPSEAQLITKFKFSKQPIREAFKHLQQLNIAFSKQGEGYFLGNKIKSNVLFCFGELFDNTRSRYYYAGIVNSKDIWCETKEVFLEHDQYRKIVVRRFRNNEPFIYEESYLPLENTPKFDIELINEIGIFKYLENIEGFKISYSQKNILQAPINFKDTLTFEYGYYDGSFVLDIGNVFDQNGVLMEYCLNFYEFKNFKWNFIEHRKNI</sequence>
<protein>
    <recommendedName>
        <fullName evidence="4">HTH gntR-type domain-containing protein</fullName>
    </recommendedName>
</protein>
<evidence type="ECO:0000313" key="5">
    <source>
        <dbReference type="EMBL" id="QGS51582.1"/>
    </source>
</evidence>
<evidence type="ECO:0000259" key="4">
    <source>
        <dbReference type="PROSITE" id="PS50949"/>
    </source>
</evidence>
<name>A0A6I6CBW2_9MOLU</name>
<dbReference type="Gene3D" id="1.10.10.10">
    <property type="entry name" value="Winged helix-like DNA-binding domain superfamily/Winged helix DNA-binding domain"/>
    <property type="match status" value="1"/>
</dbReference>
<dbReference type="InterPro" id="IPR036390">
    <property type="entry name" value="WH_DNA-bd_sf"/>
</dbReference>
<dbReference type="SUPFAM" id="SSF46785">
    <property type="entry name" value="Winged helix' DNA-binding domain"/>
    <property type="match status" value="1"/>
</dbReference>
<gene>
    <name evidence="5" type="ORF">STABA_v1c02150</name>
</gene>
<dbReference type="AlphaFoldDB" id="A0A6I6CBW2"/>